<dbReference type="Pfam" id="PF00561">
    <property type="entry name" value="Abhydrolase_1"/>
    <property type="match status" value="1"/>
</dbReference>
<reference evidence="2" key="1">
    <citation type="journal article" date="2015" name="Nature">
        <title>Complex archaea that bridge the gap between prokaryotes and eukaryotes.</title>
        <authorList>
            <person name="Spang A."/>
            <person name="Saw J.H."/>
            <person name="Jorgensen S.L."/>
            <person name="Zaremba-Niedzwiedzka K."/>
            <person name="Martijn J."/>
            <person name="Lind A.E."/>
            <person name="van Eijk R."/>
            <person name="Schleper C."/>
            <person name="Guy L."/>
            <person name="Ettema T.J."/>
        </authorList>
    </citation>
    <scope>NUCLEOTIDE SEQUENCE</scope>
</reference>
<evidence type="ECO:0000259" key="1">
    <source>
        <dbReference type="Pfam" id="PF00561"/>
    </source>
</evidence>
<sequence>MPVLSHADLNLNYQLLGPPPDPARPPVALIHGLGANLSFWYLGAMRHLGRDRTFLLHDLRGHGASSMPRAGYRLEHMAEDFRRLLDSLGIMRVHVVGHSHGARVALVFSQLYPDRVESLTVADTQLRALQAPMRLGDWPHWPRWKADLQARGVTQFPSEEASIDFRLLAELGHRAAGGRVPPADDAAAPRRAEVLAAKANAGGAG</sequence>
<comment type="caution">
    <text evidence="2">The sequence shown here is derived from an EMBL/GenBank/DDBJ whole genome shotgun (WGS) entry which is preliminary data.</text>
</comment>
<dbReference type="InterPro" id="IPR050266">
    <property type="entry name" value="AB_hydrolase_sf"/>
</dbReference>
<dbReference type="SUPFAM" id="SSF53474">
    <property type="entry name" value="alpha/beta-Hydrolases"/>
    <property type="match status" value="1"/>
</dbReference>
<proteinExistence type="predicted"/>
<dbReference type="PANTHER" id="PTHR43798">
    <property type="entry name" value="MONOACYLGLYCEROL LIPASE"/>
    <property type="match status" value="1"/>
</dbReference>
<dbReference type="InterPro" id="IPR000073">
    <property type="entry name" value="AB_hydrolase_1"/>
</dbReference>
<feature type="domain" description="AB hydrolase-1" evidence="1">
    <location>
        <begin position="25"/>
        <end position="137"/>
    </location>
</feature>
<feature type="non-terminal residue" evidence="2">
    <location>
        <position position="205"/>
    </location>
</feature>
<dbReference type="AlphaFoldDB" id="A0A0F9AZD9"/>
<dbReference type="InterPro" id="IPR029058">
    <property type="entry name" value="AB_hydrolase_fold"/>
</dbReference>
<dbReference type="GO" id="GO:0016020">
    <property type="term" value="C:membrane"/>
    <property type="evidence" value="ECO:0007669"/>
    <property type="project" value="TreeGrafter"/>
</dbReference>
<dbReference type="PANTHER" id="PTHR43798:SF33">
    <property type="entry name" value="HYDROLASE, PUTATIVE (AFU_ORTHOLOGUE AFUA_2G14860)-RELATED"/>
    <property type="match status" value="1"/>
</dbReference>
<name>A0A0F9AZD9_9ZZZZ</name>
<evidence type="ECO:0000313" key="2">
    <source>
        <dbReference type="EMBL" id="KKL14999.1"/>
    </source>
</evidence>
<gene>
    <name evidence="2" type="ORF">LCGC14_2510020</name>
</gene>
<organism evidence="2">
    <name type="scientific">marine sediment metagenome</name>
    <dbReference type="NCBI Taxonomy" id="412755"/>
    <lineage>
        <taxon>unclassified sequences</taxon>
        <taxon>metagenomes</taxon>
        <taxon>ecological metagenomes</taxon>
    </lineage>
</organism>
<protein>
    <recommendedName>
        <fullName evidence="1">AB hydrolase-1 domain-containing protein</fullName>
    </recommendedName>
</protein>
<dbReference type="EMBL" id="LAZR01040235">
    <property type="protein sequence ID" value="KKL14999.1"/>
    <property type="molecule type" value="Genomic_DNA"/>
</dbReference>
<dbReference type="Gene3D" id="3.40.50.1820">
    <property type="entry name" value="alpha/beta hydrolase"/>
    <property type="match status" value="1"/>
</dbReference>
<accession>A0A0F9AZD9</accession>